<dbReference type="AlphaFoldDB" id="D2NSZ6"/>
<reference evidence="2 3" key="3">
    <citation type="journal article" date="2010" name="Sequencing">
        <title>Complete Genome Sequence of Rothia mucilaginosa DY-18: A Clinical Isolate with Dense Meshwork-Like Structures from a Persistent Apical Periodontitis Lesion.</title>
        <authorList>
            <person name="Yamane K."/>
            <person name="Nambu T."/>
            <person name="Yamanaka T."/>
            <person name="Mashimo C."/>
            <person name="Sugimori C."/>
            <person name="Leung K.-P."/>
            <person name="Fukushima H."/>
        </authorList>
    </citation>
    <scope>NUCLEOTIDE SEQUENCE [LARGE SCALE GENOMIC DNA]</scope>
    <source>
        <strain evidence="2 3">DY-18</strain>
    </source>
</reference>
<dbReference type="STRING" id="680646.RMDY18_09400"/>
<dbReference type="Proteomes" id="UP000001883">
    <property type="component" value="Chromosome"/>
</dbReference>
<proteinExistence type="predicted"/>
<evidence type="ECO:0000256" key="1">
    <source>
        <dbReference type="SAM" id="MobiDB-lite"/>
    </source>
</evidence>
<dbReference type="eggNOG" id="ENOG5032R8R">
    <property type="taxonomic scope" value="Bacteria"/>
</dbReference>
<accession>D2NSZ6</accession>
<evidence type="ECO:0000313" key="3">
    <source>
        <dbReference type="Proteomes" id="UP000001883"/>
    </source>
</evidence>
<sequence length="412" mass="43928">MPALDVPDPLEWNAMDYPNLLENAFDEFAAAPAAPAAGHDAAGDSAGAPQLLIWRQIRWSNRRPLIEVEPVVPGGVAEGAHHRASQAAGESAPNQENSPAQRGVPSGVRIQIPLTPGAYLGLRIPRDSEGELYRYCAGYTTGTSNDAAPEPASESGGASAGIRRVPCPEGARIQRGQQCPRCTARDEFTALHSAHLYPGTLTESMRAYAMLEHRLYIATFPDGTHKVGTSSLHSTPRRLDEQAVATATYIALAPDGLAIRRAEDAVTALAKIPQVKQVASKYRAWTNPLPGAQLRSAHQEAVARAREALAELARTEPEVPLTALDEPWIPSLAMNRPYAVLRAQSPEPLAPCDSGLESGAAGFFCTGAAGQFLSAHTGDADAAFLVNTAAWRNVLVEPAQEFTRVRVQGSLF</sequence>
<organism evidence="2 3">
    <name type="scientific">Rothia mucilaginosa (strain DY-18)</name>
    <name type="common">Stomatococcus mucilaginosus</name>
    <dbReference type="NCBI Taxonomy" id="680646"/>
    <lineage>
        <taxon>Bacteria</taxon>
        <taxon>Bacillati</taxon>
        <taxon>Actinomycetota</taxon>
        <taxon>Actinomycetes</taxon>
        <taxon>Micrococcales</taxon>
        <taxon>Micrococcaceae</taxon>
        <taxon>Rothia</taxon>
    </lineage>
</organism>
<name>D2NSZ6_ROTMD</name>
<keyword evidence="3" id="KW-1185">Reference proteome</keyword>
<gene>
    <name evidence="2" type="ordered locus">RMDY18_09400</name>
</gene>
<evidence type="ECO:0000313" key="2">
    <source>
        <dbReference type="EMBL" id="BAI64772.1"/>
    </source>
</evidence>
<feature type="region of interest" description="Disordered" evidence="1">
    <location>
        <begin position="79"/>
        <end position="104"/>
    </location>
</feature>
<dbReference type="HOGENOM" id="CLU_056722_0_0_11"/>
<reference evidence="3" key="1">
    <citation type="submission" date="2009-07" db="EMBL/GenBank/DDBJ databases">
        <title>Complete genome sequence of Rothia mucilaginosa DJ.</title>
        <authorList>
            <person name="Yamane K."/>
            <person name="Nambu T."/>
            <person name="Mashimo C."/>
            <person name="Sugimori C."/>
            <person name="Yamanaka T."/>
            <person name="Leung K."/>
            <person name="Fukushima H."/>
        </authorList>
    </citation>
    <scope>NUCLEOTIDE SEQUENCE [LARGE SCALE GENOMIC DNA]</scope>
    <source>
        <strain evidence="3">DY-18</strain>
    </source>
</reference>
<reference evidence="2 3" key="2">
    <citation type="journal article" date="2010" name="J Osaka Dent Univ">
        <title>Isolation and identification of Rothia mucilaginosa from persistent apical periodontitis lesions.</title>
        <authorList>
            <person name="Yamane K."/>
            <person name="Yoshida M."/>
            <person name="Fujihira T."/>
            <person name="Baba T."/>
            <person name="Tsuji N."/>
            <person name="Hayashi H."/>
            <person name="Sugimori C."/>
            <person name="Yamanaka T."/>
            <person name="Mashimo C."/>
            <person name="Nambu T."/>
            <person name="Kawai H."/>
            <person name="Fukushima H."/>
        </authorList>
    </citation>
    <scope>NUCLEOTIDE SEQUENCE [LARGE SCALE GENOMIC DNA]</scope>
    <source>
        <strain evidence="2 3">DY-18</strain>
    </source>
</reference>
<protein>
    <submittedName>
        <fullName evidence="2">Reverse gyrase</fullName>
    </submittedName>
</protein>
<dbReference type="EMBL" id="AP011540">
    <property type="protein sequence ID" value="BAI64772.1"/>
    <property type="molecule type" value="Genomic_DNA"/>
</dbReference>
<dbReference type="KEGG" id="rmu:RMDY18_09400"/>